<protein>
    <submittedName>
        <fullName evidence="3">Acyl-CoA thioesterase</fullName>
        <ecNumber evidence="3">3.1.2.-</ecNumber>
    </submittedName>
</protein>
<dbReference type="PIRSF" id="PIRSF003230">
    <property type="entry name" value="YbgC"/>
    <property type="match status" value="1"/>
</dbReference>
<comment type="similarity">
    <text evidence="1">Belongs to the 4-hydroxybenzoyl-CoA thioesterase family.</text>
</comment>
<dbReference type="SUPFAM" id="SSF54637">
    <property type="entry name" value="Thioesterase/thiol ester dehydrase-isomerase"/>
    <property type="match status" value="1"/>
</dbReference>
<sequence>MEYQFKIQFGDTDAAGIVYYPNYYRYMDNATHAFFEQIGFPTQELLEKRYSIPLLEAHCNFFAPGYFHRIITVTTKVEELREKVFKLAHQFKDGETVIAQGYEVRAWVSLKGEKPKAQPIPEELKHKLQQYQIGG</sequence>
<gene>
    <name evidence="3" type="ORF">ACFPOH_06375</name>
</gene>
<dbReference type="InterPro" id="IPR029069">
    <property type="entry name" value="HotDog_dom_sf"/>
</dbReference>
<name>A0ABW0R9H0_9BACL</name>
<proteinExistence type="inferred from homology"/>
<dbReference type="GO" id="GO:0016787">
    <property type="term" value="F:hydrolase activity"/>
    <property type="evidence" value="ECO:0007669"/>
    <property type="project" value="UniProtKB-KW"/>
</dbReference>
<keyword evidence="4" id="KW-1185">Reference proteome</keyword>
<reference evidence="4" key="1">
    <citation type="journal article" date="2019" name="Int. J. Syst. Evol. Microbiol.">
        <title>The Global Catalogue of Microorganisms (GCM) 10K type strain sequencing project: providing services to taxonomists for standard genome sequencing and annotation.</title>
        <authorList>
            <consortium name="The Broad Institute Genomics Platform"/>
            <consortium name="The Broad Institute Genome Sequencing Center for Infectious Disease"/>
            <person name="Wu L."/>
            <person name="Ma J."/>
        </authorList>
    </citation>
    <scope>NUCLEOTIDE SEQUENCE [LARGE SCALE GENOMIC DNA]</scope>
    <source>
        <strain evidence="4">CCUG 56331</strain>
    </source>
</reference>
<evidence type="ECO:0000313" key="3">
    <source>
        <dbReference type="EMBL" id="MFC5541406.1"/>
    </source>
</evidence>
<dbReference type="Gene3D" id="3.10.129.10">
    <property type="entry name" value="Hotdog Thioesterase"/>
    <property type="match status" value="1"/>
</dbReference>
<evidence type="ECO:0000256" key="2">
    <source>
        <dbReference type="ARBA" id="ARBA00022801"/>
    </source>
</evidence>
<dbReference type="PANTHER" id="PTHR31793:SF27">
    <property type="entry name" value="NOVEL THIOESTERASE SUPERFAMILY DOMAIN AND SAPOSIN A-TYPE DOMAIN CONTAINING PROTEIN (0610012H03RIK)"/>
    <property type="match status" value="1"/>
</dbReference>
<dbReference type="InterPro" id="IPR006684">
    <property type="entry name" value="YbgC/YbaW"/>
</dbReference>
<dbReference type="RefSeq" id="WP_342469022.1">
    <property type="nucleotide sequence ID" value="NZ_JBHSNQ010000049.1"/>
</dbReference>
<dbReference type="Proteomes" id="UP001595978">
    <property type="component" value="Unassembled WGS sequence"/>
</dbReference>
<dbReference type="PANTHER" id="PTHR31793">
    <property type="entry name" value="4-HYDROXYBENZOYL-COA THIOESTERASE FAMILY MEMBER"/>
    <property type="match status" value="1"/>
</dbReference>
<organism evidence="3 4">
    <name type="scientific">Ureibacillus suwonensis</name>
    <dbReference type="NCBI Taxonomy" id="313007"/>
    <lineage>
        <taxon>Bacteria</taxon>
        <taxon>Bacillati</taxon>
        <taxon>Bacillota</taxon>
        <taxon>Bacilli</taxon>
        <taxon>Bacillales</taxon>
        <taxon>Caryophanaceae</taxon>
        <taxon>Ureibacillus</taxon>
    </lineage>
</organism>
<comment type="caution">
    <text evidence="3">The sequence shown here is derived from an EMBL/GenBank/DDBJ whole genome shotgun (WGS) entry which is preliminary data.</text>
</comment>
<dbReference type="EMBL" id="JBHSNQ010000049">
    <property type="protein sequence ID" value="MFC5541406.1"/>
    <property type="molecule type" value="Genomic_DNA"/>
</dbReference>
<dbReference type="Pfam" id="PF13279">
    <property type="entry name" value="4HBT_2"/>
    <property type="match status" value="1"/>
</dbReference>
<keyword evidence="2 3" id="KW-0378">Hydrolase</keyword>
<evidence type="ECO:0000313" key="4">
    <source>
        <dbReference type="Proteomes" id="UP001595978"/>
    </source>
</evidence>
<dbReference type="InterPro" id="IPR050563">
    <property type="entry name" value="4-hydroxybenzoyl-CoA_TE"/>
</dbReference>
<dbReference type="EC" id="3.1.2.-" evidence="3"/>
<evidence type="ECO:0000256" key="1">
    <source>
        <dbReference type="ARBA" id="ARBA00005953"/>
    </source>
</evidence>
<dbReference type="CDD" id="cd00586">
    <property type="entry name" value="4HBT"/>
    <property type="match status" value="1"/>
</dbReference>
<accession>A0ABW0R9H0</accession>